<dbReference type="AlphaFoldDB" id="A0A8S0W6A3"/>
<reference evidence="2 3" key="1">
    <citation type="submission" date="2020-01" db="EMBL/GenBank/DDBJ databases">
        <authorList>
            <person name="Gupta K D."/>
        </authorList>
    </citation>
    <scope>NUCLEOTIDE SEQUENCE [LARGE SCALE GENOMIC DNA]</scope>
</reference>
<evidence type="ECO:0000313" key="2">
    <source>
        <dbReference type="EMBL" id="CAA7264478.1"/>
    </source>
</evidence>
<name>A0A8S0W6A3_CYCAE</name>
<sequence>MESFKALGRSESATVVPHLPLAEAFVSMERTGWLGSLNRPSRDCTAPDLQSVFTQRHAPEEEGAALRYILEAPWPGTVELRIKPSSFQRREPPLQPPNLSTLASSAIGFSVSNEQLFKRSLIDVRPIINGIKTTCDSECSPLHSAFEIRRFAYDDDDDGDRDDLDDLDIKCICTNENVAILRACLTCAYDAASVTSDDQQVINNALARYPVACAREGYTISSVFPSATTTGPASQTTETHSSTATSGGQSNGGTAVRVEYGALMGVPASFGGAVLLL</sequence>
<dbReference type="OrthoDB" id="10530191at2759"/>
<feature type="region of interest" description="Disordered" evidence="1">
    <location>
        <begin position="229"/>
        <end position="251"/>
    </location>
</feature>
<keyword evidence="3" id="KW-1185">Reference proteome</keyword>
<protein>
    <submittedName>
        <fullName evidence="2">Uncharacterized protein</fullName>
    </submittedName>
</protein>
<dbReference type="Proteomes" id="UP000467700">
    <property type="component" value="Unassembled WGS sequence"/>
</dbReference>
<evidence type="ECO:0000256" key="1">
    <source>
        <dbReference type="SAM" id="MobiDB-lite"/>
    </source>
</evidence>
<evidence type="ECO:0000313" key="3">
    <source>
        <dbReference type="Proteomes" id="UP000467700"/>
    </source>
</evidence>
<comment type="caution">
    <text evidence="2">The sequence shown here is derived from an EMBL/GenBank/DDBJ whole genome shotgun (WGS) entry which is preliminary data.</text>
</comment>
<organism evidence="2 3">
    <name type="scientific">Cyclocybe aegerita</name>
    <name type="common">Black poplar mushroom</name>
    <name type="synonym">Agrocybe aegerita</name>
    <dbReference type="NCBI Taxonomy" id="1973307"/>
    <lineage>
        <taxon>Eukaryota</taxon>
        <taxon>Fungi</taxon>
        <taxon>Dikarya</taxon>
        <taxon>Basidiomycota</taxon>
        <taxon>Agaricomycotina</taxon>
        <taxon>Agaricomycetes</taxon>
        <taxon>Agaricomycetidae</taxon>
        <taxon>Agaricales</taxon>
        <taxon>Agaricineae</taxon>
        <taxon>Bolbitiaceae</taxon>
        <taxon>Cyclocybe</taxon>
    </lineage>
</organism>
<proteinExistence type="predicted"/>
<accession>A0A8S0W6A3</accession>
<dbReference type="EMBL" id="CACVBS010000045">
    <property type="protein sequence ID" value="CAA7264478.1"/>
    <property type="molecule type" value="Genomic_DNA"/>
</dbReference>
<gene>
    <name evidence="2" type="ORF">AAE3_LOCUS6803</name>
</gene>
<feature type="compositionally biased region" description="Polar residues" evidence="1">
    <location>
        <begin position="229"/>
        <end position="248"/>
    </location>
</feature>